<keyword evidence="6" id="KW-1185">Reference proteome</keyword>
<dbReference type="RefSeq" id="WP_259312235.1">
    <property type="nucleotide sequence ID" value="NZ_CP087164.1"/>
</dbReference>
<sequence>MVASPERTERAIADLSRRGLDSPTLRRQAMTVLSRAVPVDGYCFAAADPETLAMVDHTTDGVDRSQAGALYRNEYGERDVAKHAELVRQDMPVAVTSHLTGGDVTRSRRHRELLGPMGIRHELRAATVADGATWGFLHLFRGPDRSDFTAQEAALVARASRHLAAGLRAATIGEGVTMTAASEAPALVVLDERDRIVEATPGAAIWLRRVADSERPDEPVPEILQLLSAWARASAAGALTAVPRARLRGGDGCWVSLHGSVTAGAGGAGGRVAIILQPATPPELAPLLLSGFGLTPGEREVCELVLAGESTKAIAADLFISPYTVQDRLKTIFAKVGVRSRRALVARLR</sequence>
<gene>
    <name evidence="5" type="ORF">DSM104329_04629</name>
</gene>
<dbReference type="Gene3D" id="3.30.450.40">
    <property type="match status" value="1"/>
</dbReference>
<name>A0A9E7C255_9ACTN</name>
<dbReference type="PANTHER" id="PTHR44688:SF16">
    <property type="entry name" value="DNA-BINDING TRANSCRIPTIONAL ACTIVATOR DEVR_DOSR"/>
    <property type="match status" value="1"/>
</dbReference>
<dbReference type="InterPro" id="IPR016032">
    <property type="entry name" value="Sig_transdc_resp-reg_C-effctor"/>
</dbReference>
<dbReference type="KEGG" id="sbae:DSM104329_04629"/>
<dbReference type="PRINTS" id="PR00038">
    <property type="entry name" value="HTHLUXR"/>
</dbReference>
<dbReference type="InterPro" id="IPR003018">
    <property type="entry name" value="GAF"/>
</dbReference>
<dbReference type="Pfam" id="PF00196">
    <property type="entry name" value="GerE"/>
    <property type="match status" value="1"/>
</dbReference>
<proteinExistence type="predicted"/>
<keyword evidence="1" id="KW-0805">Transcription regulation</keyword>
<evidence type="ECO:0000256" key="3">
    <source>
        <dbReference type="ARBA" id="ARBA00023163"/>
    </source>
</evidence>
<dbReference type="EMBL" id="CP087164">
    <property type="protein sequence ID" value="UGS38205.1"/>
    <property type="molecule type" value="Genomic_DNA"/>
</dbReference>
<evidence type="ECO:0000313" key="5">
    <source>
        <dbReference type="EMBL" id="UGS38205.1"/>
    </source>
</evidence>
<dbReference type="GO" id="GO:0003677">
    <property type="term" value="F:DNA binding"/>
    <property type="evidence" value="ECO:0007669"/>
    <property type="project" value="UniProtKB-KW"/>
</dbReference>
<evidence type="ECO:0000256" key="1">
    <source>
        <dbReference type="ARBA" id="ARBA00023015"/>
    </source>
</evidence>
<dbReference type="SMART" id="SM00421">
    <property type="entry name" value="HTH_LUXR"/>
    <property type="match status" value="1"/>
</dbReference>
<dbReference type="InterPro" id="IPR000792">
    <property type="entry name" value="Tscrpt_reg_LuxR_C"/>
</dbReference>
<keyword evidence="2" id="KW-0238">DNA-binding</keyword>
<dbReference type="InterPro" id="IPR029016">
    <property type="entry name" value="GAF-like_dom_sf"/>
</dbReference>
<evidence type="ECO:0000313" key="6">
    <source>
        <dbReference type="Proteomes" id="UP001162834"/>
    </source>
</evidence>
<dbReference type="InterPro" id="IPR036388">
    <property type="entry name" value="WH-like_DNA-bd_sf"/>
</dbReference>
<organism evidence="5 6">
    <name type="scientific">Capillimicrobium parvum</name>
    <dbReference type="NCBI Taxonomy" id="2884022"/>
    <lineage>
        <taxon>Bacteria</taxon>
        <taxon>Bacillati</taxon>
        <taxon>Actinomycetota</taxon>
        <taxon>Thermoleophilia</taxon>
        <taxon>Solirubrobacterales</taxon>
        <taxon>Capillimicrobiaceae</taxon>
        <taxon>Capillimicrobium</taxon>
    </lineage>
</organism>
<dbReference type="GO" id="GO:0006355">
    <property type="term" value="P:regulation of DNA-templated transcription"/>
    <property type="evidence" value="ECO:0007669"/>
    <property type="project" value="InterPro"/>
</dbReference>
<dbReference type="Proteomes" id="UP001162834">
    <property type="component" value="Chromosome"/>
</dbReference>
<protein>
    <recommendedName>
        <fullName evidence="4">HTH luxR-type domain-containing protein</fullName>
    </recommendedName>
</protein>
<dbReference type="CDD" id="cd06170">
    <property type="entry name" value="LuxR_C_like"/>
    <property type="match status" value="1"/>
</dbReference>
<keyword evidence="3" id="KW-0804">Transcription</keyword>
<dbReference type="PROSITE" id="PS50043">
    <property type="entry name" value="HTH_LUXR_2"/>
    <property type="match status" value="1"/>
</dbReference>
<dbReference type="Gene3D" id="1.10.10.10">
    <property type="entry name" value="Winged helix-like DNA-binding domain superfamily/Winged helix DNA-binding domain"/>
    <property type="match status" value="1"/>
</dbReference>
<accession>A0A9E7C255</accession>
<dbReference type="SUPFAM" id="SSF46894">
    <property type="entry name" value="C-terminal effector domain of the bipartite response regulators"/>
    <property type="match status" value="1"/>
</dbReference>
<dbReference type="PANTHER" id="PTHR44688">
    <property type="entry name" value="DNA-BINDING TRANSCRIPTIONAL ACTIVATOR DEVR_DOSR"/>
    <property type="match status" value="1"/>
</dbReference>
<evidence type="ECO:0000256" key="2">
    <source>
        <dbReference type="ARBA" id="ARBA00023125"/>
    </source>
</evidence>
<dbReference type="AlphaFoldDB" id="A0A9E7C255"/>
<reference evidence="5" key="1">
    <citation type="journal article" date="2022" name="Int. J. Syst. Evol. Microbiol.">
        <title>Pseudomonas aegrilactucae sp. nov. and Pseudomonas morbosilactucae sp. nov., pathogens causing bacterial rot of lettuce in Japan.</title>
        <authorList>
            <person name="Sawada H."/>
            <person name="Fujikawa T."/>
            <person name="Satou M."/>
        </authorList>
    </citation>
    <scope>NUCLEOTIDE SEQUENCE</scope>
    <source>
        <strain evidence="5">0166_1</strain>
    </source>
</reference>
<dbReference type="Pfam" id="PF01590">
    <property type="entry name" value="GAF"/>
    <property type="match status" value="1"/>
</dbReference>
<dbReference type="SUPFAM" id="SSF55781">
    <property type="entry name" value="GAF domain-like"/>
    <property type="match status" value="1"/>
</dbReference>
<feature type="domain" description="HTH luxR-type" evidence="4">
    <location>
        <begin position="287"/>
        <end position="349"/>
    </location>
</feature>
<evidence type="ECO:0000259" key="4">
    <source>
        <dbReference type="PROSITE" id="PS50043"/>
    </source>
</evidence>